<dbReference type="GeneID" id="28842080"/>
<dbReference type="PANTHER" id="PTHR47178">
    <property type="entry name" value="MONOOXYGENASE, FAD-BINDING"/>
    <property type="match status" value="1"/>
</dbReference>
<dbReference type="InterPro" id="IPR036188">
    <property type="entry name" value="FAD/NAD-bd_sf"/>
</dbReference>
<evidence type="ECO:0000256" key="2">
    <source>
        <dbReference type="ARBA" id="ARBA00022630"/>
    </source>
</evidence>
<dbReference type="RefSeq" id="XP_018127215.1">
    <property type="nucleotide sequence ID" value="XM_018278114.2"/>
</dbReference>
<dbReference type="GO" id="GO:0004497">
    <property type="term" value="F:monooxygenase activity"/>
    <property type="evidence" value="ECO:0007669"/>
    <property type="project" value="UniProtKB-KW"/>
</dbReference>
<dbReference type="EMBL" id="KV460253">
    <property type="protein sequence ID" value="OBT93482.1"/>
    <property type="molecule type" value="Genomic_DNA"/>
</dbReference>
<reference evidence="7 8" key="1">
    <citation type="submission" date="2016-03" db="EMBL/GenBank/DDBJ databases">
        <title>Comparative genomics of Pseudogymnoascus destructans, the fungus causing white-nose syndrome of bats.</title>
        <authorList>
            <person name="Palmer J.M."/>
            <person name="Drees K.P."/>
            <person name="Foster J.T."/>
            <person name="Lindner D.L."/>
        </authorList>
    </citation>
    <scope>NUCLEOTIDE SEQUENCE [LARGE SCALE GENOMIC DNA]</scope>
    <source>
        <strain evidence="7 8">UAMH 10579</strain>
    </source>
</reference>
<evidence type="ECO:0000256" key="4">
    <source>
        <dbReference type="ARBA" id="ARBA00023002"/>
    </source>
</evidence>
<proteinExistence type="predicted"/>
<reference evidence="8" key="2">
    <citation type="journal article" date="2018" name="Nat. Commun.">
        <title>Extreme sensitivity to ultraviolet light in the fungal pathogen causing white-nose syndrome of bats.</title>
        <authorList>
            <person name="Palmer J.M."/>
            <person name="Drees K.P."/>
            <person name="Foster J.T."/>
            <person name="Lindner D.L."/>
        </authorList>
    </citation>
    <scope>NUCLEOTIDE SEQUENCE [LARGE SCALE GENOMIC DNA]</scope>
    <source>
        <strain evidence="8">UAMH 10579</strain>
    </source>
</reference>
<dbReference type="OrthoDB" id="47494at2759"/>
<evidence type="ECO:0000313" key="7">
    <source>
        <dbReference type="EMBL" id="OBT93482.1"/>
    </source>
</evidence>
<accession>A0A1B8GCD2</accession>
<dbReference type="Proteomes" id="UP000091956">
    <property type="component" value="Unassembled WGS sequence"/>
</dbReference>
<dbReference type="PRINTS" id="PR00420">
    <property type="entry name" value="RNGMNOXGNASE"/>
</dbReference>
<keyword evidence="3" id="KW-0274">FAD</keyword>
<dbReference type="STRING" id="342668.A0A1B8GCD2"/>
<keyword evidence="8" id="KW-1185">Reference proteome</keyword>
<evidence type="ECO:0000256" key="6">
    <source>
        <dbReference type="SAM" id="MobiDB-lite"/>
    </source>
</evidence>
<evidence type="ECO:0000256" key="1">
    <source>
        <dbReference type="ARBA" id="ARBA00001974"/>
    </source>
</evidence>
<evidence type="ECO:0008006" key="9">
    <source>
        <dbReference type="Google" id="ProtNLM"/>
    </source>
</evidence>
<gene>
    <name evidence="7" type="ORF">VE01_08694</name>
</gene>
<keyword evidence="2" id="KW-0285">Flavoprotein</keyword>
<name>A0A1B8GCD2_9PEZI</name>
<dbReference type="SUPFAM" id="SSF51905">
    <property type="entry name" value="FAD/NAD(P)-binding domain"/>
    <property type="match status" value="1"/>
</dbReference>
<organism evidence="7 8">
    <name type="scientific">Pseudogymnoascus verrucosus</name>
    <dbReference type="NCBI Taxonomy" id="342668"/>
    <lineage>
        <taxon>Eukaryota</taxon>
        <taxon>Fungi</taxon>
        <taxon>Dikarya</taxon>
        <taxon>Ascomycota</taxon>
        <taxon>Pezizomycotina</taxon>
        <taxon>Leotiomycetes</taxon>
        <taxon>Thelebolales</taxon>
        <taxon>Thelebolaceae</taxon>
        <taxon>Pseudogymnoascus</taxon>
    </lineage>
</organism>
<sequence>MQHSPEGQLPRSLNERPSAPAAGADSHILIIGAGVTGLLLAQAIRKRNQNNPPITFSIYERDADPLARGAGWGLTLHWALGQFKSLLPGYLVERLHEACVDIDSAARGELGNFKLFNLQTGQDDFMTPSGDSPRHRFGREDLRRLLMDGLDIEWSKNVVDIQELGSDEVIAKFSDGTSAKGNILVGCDGSRSRVRRFLCPTNYTNNVVPVRLLGTTVQYPEEKYKKIQALDPYFFQCCDPASDTFMFYGFLHVPTTKEQEAANGSLPATCQVLTSWPYKAGFLGNPAPNEVPKTNAERVAWIKSITSGWVEPFRGLVQDIPEDADPKVISLEDWPPRKGSWDNRGGRVTLIGDAAHAMTMYRGEAANHGVADVRVFLEQFLPENHQDPSPLSLKDKIDAYELEMIERTCPAVLRSRKACMHAHDYKSVTTESPLIARRAVVVDDEE</sequence>
<keyword evidence="5" id="KW-0503">Monooxygenase</keyword>
<dbReference type="Gene3D" id="3.50.50.60">
    <property type="entry name" value="FAD/NAD(P)-binding domain"/>
    <property type="match status" value="1"/>
</dbReference>
<evidence type="ECO:0000313" key="8">
    <source>
        <dbReference type="Proteomes" id="UP000091956"/>
    </source>
</evidence>
<evidence type="ECO:0000256" key="3">
    <source>
        <dbReference type="ARBA" id="ARBA00022827"/>
    </source>
</evidence>
<comment type="cofactor">
    <cofactor evidence="1">
        <name>FAD</name>
        <dbReference type="ChEBI" id="CHEBI:57692"/>
    </cofactor>
</comment>
<feature type="region of interest" description="Disordered" evidence="6">
    <location>
        <begin position="1"/>
        <end position="20"/>
    </location>
</feature>
<dbReference type="AlphaFoldDB" id="A0A1B8GCD2"/>
<keyword evidence="4" id="KW-0560">Oxidoreductase</keyword>
<evidence type="ECO:0000256" key="5">
    <source>
        <dbReference type="ARBA" id="ARBA00023033"/>
    </source>
</evidence>
<protein>
    <recommendedName>
        <fullName evidence="9">FAD-binding domain-containing protein</fullName>
    </recommendedName>
</protein>
<dbReference type="PANTHER" id="PTHR47178:SF1">
    <property type="entry name" value="FAD-BINDING DOMAIN-CONTAINING PROTEIN-RELATED"/>
    <property type="match status" value="1"/>
</dbReference>